<dbReference type="GO" id="GO:0016558">
    <property type="term" value="P:protein import into peroxisome matrix"/>
    <property type="evidence" value="ECO:0007669"/>
    <property type="project" value="TreeGrafter"/>
</dbReference>
<evidence type="ECO:0000313" key="4">
    <source>
        <dbReference type="Proteomes" id="UP000499080"/>
    </source>
</evidence>
<organism evidence="2 4">
    <name type="scientific">Araneus ventricosus</name>
    <name type="common">Orbweaver spider</name>
    <name type="synonym">Epeira ventricosa</name>
    <dbReference type="NCBI Taxonomy" id="182803"/>
    <lineage>
        <taxon>Eukaryota</taxon>
        <taxon>Metazoa</taxon>
        <taxon>Ecdysozoa</taxon>
        <taxon>Arthropoda</taxon>
        <taxon>Chelicerata</taxon>
        <taxon>Arachnida</taxon>
        <taxon>Araneae</taxon>
        <taxon>Araneomorphae</taxon>
        <taxon>Entelegynae</taxon>
        <taxon>Araneoidea</taxon>
        <taxon>Araneidae</taxon>
        <taxon>Araneus</taxon>
    </lineage>
</organism>
<dbReference type="GO" id="GO:0005524">
    <property type="term" value="F:ATP binding"/>
    <property type="evidence" value="ECO:0007669"/>
    <property type="project" value="InterPro"/>
</dbReference>
<dbReference type="InterPro" id="IPR050168">
    <property type="entry name" value="AAA_ATPase_domain"/>
</dbReference>
<dbReference type="GO" id="GO:0005829">
    <property type="term" value="C:cytosol"/>
    <property type="evidence" value="ECO:0007669"/>
    <property type="project" value="TreeGrafter"/>
</dbReference>
<feature type="domain" description="ATPase AAA-type core" evidence="1">
    <location>
        <begin position="1"/>
        <end position="83"/>
    </location>
</feature>
<dbReference type="AlphaFoldDB" id="A0A4Y2PK18"/>
<evidence type="ECO:0000313" key="2">
    <source>
        <dbReference type="EMBL" id="GBN50870.1"/>
    </source>
</evidence>
<dbReference type="PANTHER" id="PTHR23077:SF9">
    <property type="entry name" value="PEROXISOMAL ATPASE PEX6"/>
    <property type="match status" value="1"/>
</dbReference>
<dbReference type="OrthoDB" id="6428345at2759"/>
<evidence type="ECO:0000313" key="3">
    <source>
        <dbReference type="EMBL" id="GBN50905.1"/>
    </source>
</evidence>
<name>A0A4Y2PK18_ARAVE</name>
<accession>A0A4Y2PK18</accession>
<dbReference type="PANTHER" id="PTHR23077">
    <property type="entry name" value="AAA-FAMILY ATPASE"/>
    <property type="match status" value="1"/>
</dbReference>
<feature type="non-terminal residue" evidence="2">
    <location>
        <position position="133"/>
    </location>
</feature>
<reference evidence="2 4" key="1">
    <citation type="journal article" date="2019" name="Sci. Rep.">
        <title>Orb-weaving spider Araneus ventricosus genome elucidates the spidroin gene catalogue.</title>
        <authorList>
            <person name="Kono N."/>
            <person name="Nakamura H."/>
            <person name="Ohtoshi R."/>
            <person name="Moran D.A.P."/>
            <person name="Shinohara A."/>
            <person name="Yoshida Y."/>
            <person name="Fujiwara M."/>
            <person name="Mori M."/>
            <person name="Tomita M."/>
            <person name="Arakawa K."/>
        </authorList>
    </citation>
    <scope>NUCLEOTIDE SEQUENCE [LARGE SCALE GENOMIC DNA]</scope>
</reference>
<feature type="non-terminal residue" evidence="2">
    <location>
        <position position="1"/>
    </location>
</feature>
<proteinExistence type="predicted"/>
<dbReference type="EMBL" id="BGPR01215301">
    <property type="protein sequence ID" value="GBN50870.1"/>
    <property type="molecule type" value="Genomic_DNA"/>
</dbReference>
<dbReference type="Gene3D" id="3.40.50.300">
    <property type="entry name" value="P-loop containing nucleotide triphosphate hydrolases"/>
    <property type="match status" value="1"/>
</dbReference>
<keyword evidence="4" id="KW-1185">Reference proteome</keyword>
<dbReference type="InterPro" id="IPR003959">
    <property type="entry name" value="ATPase_AAA_core"/>
</dbReference>
<dbReference type="InterPro" id="IPR027417">
    <property type="entry name" value="P-loop_NTPase"/>
</dbReference>
<dbReference type="GO" id="GO:0005778">
    <property type="term" value="C:peroxisomal membrane"/>
    <property type="evidence" value="ECO:0007669"/>
    <property type="project" value="TreeGrafter"/>
</dbReference>
<protein>
    <recommendedName>
        <fullName evidence="1">ATPase AAA-type core domain-containing protein</fullName>
    </recommendedName>
</protein>
<dbReference type="Proteomes" id="UP000499080">
    <property type="component" value="Unassembled WGS sequence"/>
</dbReference>
<dbReference type="Pfam" id="PF00004">
    <property type="entry name" value="AAA"/>
    <property type="match status" value="1"/>
</dbReference>
<sequence length="133" mass="14690">VNCHELVGEISAVVEARLKNKIERGMTYAPCVILLKNIHLVGKEREASEDSRVIHTLANLLKNVNNYGSAWPVVVIGTTSEKKSNSHLVTSFLHTVHMDAPTEVERSLLLQDLLTVCDVGNDVSTRFLAQRTA</sequence>
<dbReference type="EMBL" id="BGPR01215319">
    <property type="protein sequence ID" value="GBN50905.1"/>
    <property type="molecule type" value="Genomic_DNA"/>
</dbReference>
<gene>
    <name evidence="3" type="ORF">AVEN_157407_1</name>
    <name evidence="2" type="ORF">AVEN_34954_1</name>
</gene>
<dbReference type="GO" id="GO:0016887">
    <property type="term" value="F:ATP hydrolysis activity"/>
    <property type="evidence" value="ECO:0007669"/>
    <property type="project" value="InterPro"/>
</dbReference>
<dbReference type="SUPFAM" id="SSF52540">
    <property type="entry name" value="P-loop containing nucleoside triphosphate hydrolases"/>
    <property type="match status" value="1"/>
</dbReference>
<comment type="caution">
    <text evidence="2">The sequence shown here is derived from an EMBL/GenBank/DDBJ whole genome shotgun (WGS) entry which is preliminary data.</text>
</comment>
<evidence type="ECO:0000259" key="1">
    <source>
        <dbReference type="Pfam" id="PF00004"/>
    </source>
</evidence>